<organism evidence="8 9">
    <name type="scientific">Purpureocillium lilacinum</name>
    <name type="common">Paecilomyces lilacinus</name>
    <dbReference type="NCBI Taxonomy" id="33203"/>
    <lineage>
        <taxon>Eukaryota</taxon>
        <taxon>Fungi</taxon>
        <taxon>Dikarya</taxon>
        <taxon>Ascomycota</taxon>
        <taxon>Pezizomycotina</taxon>
        <taxon>Sordariomycetes</taxon>
        <taxon>Hypocreomycetidae</taxon>
        <taxon>Hypocreales</taxon>
        <taxon>Ophiocordycipitaceae</taxon>
        <taxon>Purpureocillium</taxon>
    </lineage>
</organism>
<gene>
    <name evidence="8" type="ORF">Purlil1_12529</name>
</gene>
<evidence type="ECO:0000256" key="3">
    <source>
        <dbReference type="ARBA" id="ARBA00022771"/>
    </source>
</evidence>
<dbReference type="EMBL" id="JAWRVI010000110">
    <property type="protein sequence ID" value="KAK4076874.1"/>
    <property type="molecule type" value="Genomic_DNA"/>
</dbReference>
<keyword evidence="9" id="KW-1185">Reference proteome</keyword>
<feature type="region of interest" description="Disordered" evidence="6">
    <location>
        <begin position="1"/>
        <end position="46"/>
    </location>
</feature>
<dbReference type="InterPro" id="IPR012337">
    <property type="entry name" value="RNaseH-like_sf"/>
</dbReference>
<dbReference type="Pfam" id="PF05699">
    <property type="entry name" value="Dimer_Tnp_hAT"/>
    <property type="match status" value="1"/>
</dbReference>
<feature type="compositionally biased region" description="Polar residues" evidence="6">
    <location>
        <begin position="17"/>
        <end position="28"/>
    </location>
</feature>
<proteinExistence type="predicted"/>
<dbReference type="InterPro" id="IPR008906">
    <property type="entry name" value="HATC_C_dom"/>
</dbReference>
<dbReference type="PANTHER" id="PTHR46481:SF10">
    <property type="entry name" value="ZINC FINGER BED DOMAIN-CONTAINING PROTEIN 39"/>
    <property type="match status" value="1"/>
</dbReference>
<evidence type="ECO:0000313" key="9">
    <source>
        <dbReference type="Proteomes" id="UP001287286"/>
    </source>
</evidence>
<sequence>MATGGDVPSFSAGSPYPTCSSEDSSQAEPTKLESSQSLGSSVVSKDWDTVPQPLRSQWTLATRTGLAKGWFWAHGYDVQARGATNQAAASTWLCYHCVKQKAHKPKAYVSSNSRNIEGHLSRAHNISNPDQSKLRQYRPEPSPHQPKLFDFDIKKRKRDDFHDGLAARFDKITFQRLLVRWITEANLSFRISEHEGLHKLLHYLNPLVEETSANLTHKTIRTRIVDEFYLYKSHIVDILLQSPSQVHMAFDGWTSRNRHSFFSINAFSLDERTFTPRKVVLGLPSLSAAHTGENISATVAEVLEDFELVSHNKVGCFILDNASNNDRAVEDLGRKFRWGNPSSRRIRCFRHILHLVARAMLFISDDDVLEGLDVDDFGEWAKAGPVSKLHNLVVWVHRSTRATATLRKLQEEDQDKDYPGTLDVVLDNSTRWLSQYYMIERALKLRRYLDEMIDITIQRSKKLARTRAKSSHPRGSFPRCLEGENMLTDADWDALGWLKDILAMFDACLLRLEGDGQVRLRKGGVEAQYGIIWQVAIAYEFLLATLEKAKLEAEDRPKPSYYSSCFNSAWAKLNKYYVRLDETPVYYAATVLHPGIKWAFLSTAYAGRQEWLCKARELVQALWEREYRDLPIQWQIADSNLPVAELFRQFDPHFGRQISWGRTTVRKDVGDVFTQKKASVKEELDHAITQVHISFDLWTSPNRLSFISIFGHFLDEKHHYRNRLLACRRQIGPHAGENIACTMKSVIRDWGIESRLGVAICDNASSNDTCLRSLYATLDASMTRADTEARRMRCFGHILNLVAQSFLYGEDAASFELRSEAYGMLEQVEEDLEHWRTKGPVGKLHNFVKFIRASPQRTEAFKAHAWEQEQSQEYKLAEESTAELEVLQNNSTRWNSTYMMIERALLKQSELNSFVQDLGLEADASKRVPSADVLTSDDWKVLREVRHILEPLYHMTMRTQGWGTGSGHGRLWEVMAGMEFILGHLEDWKALYEYRLLDSVDHSQNPLPATPSRNRERPSRYTRLPSRLQGCEVLTPSRRHGPIDASPYSPTVTRFSEAALPEHSRKEYGKHQNAWVKLNEYYTVLGQSPLFAAAVILNPDLGLRWLDANWASPEQLRWLRDAKDGVKRYFERWYSSDEAASGETVSRKPPIARRPEPSKFEQWVHSRQPKLSASGCELERYYRLDPEEVTDPIQWWVDHQSAFPQLSRFALDVLAIPAMATDCERAFSLAKLTVTSQRHSLLGSTVEELQLLKNWVRGGCVTLGGLCWNGKAGENVILG</sequence>
<evidence type="ECO:0000256" key="5">
    <source>
        <dbReference type="ARBA" id="ARBA00023242"/>
    </source>
</evidence>
<evidence type="ECO:0000256" key="2">
    <source>
        <dbReference type="ARBA" id="ARBA00022723"/>
    </source>
</evidence>
<keyword evidence="3" id="KW-0863">Zinc-finger</keyword>
<dbReference type="SUPFAM" id="SSF53098">
    <property type="entry name" value="Ribonuclease H-like"/>
    <property type="match status" value="2"/>
</dbReference>
<feature type="domain" description="HAT C-terminal dimerisation" evidence="7">
    <location>
        <begin position="1183"/>
        <end position="1256"/>
    </location>
</feature>
<dbReference type="PANTHER" id="PTHR46481">
    <property type="entry name" value="ZINC FINGER BED DOMAIN-CONTAINING PROTEIN 4"/>
    <property type="match status" value="1"/>
</dbReference>
<evidence type="ECO:0000256" key="6">
    <source>
        <dbReference type="SAM" id="MobiDB-lite"/>
    </source>
</evidence>
<dbReference type="Proteomes" id="UP001287286">
    <property type="component" value="Unassembled WGS sequence"/>
</dbReference>
<name>A0ABR0BGL1_PURLI</name>
<feature type="compositionally biased region" description="Low complexity" evidence="6">
    <location>
        <begin position="34"/>
        <end position="44"/>
    </location>
</feature>
<accession>A0ABR0BGL1</accession>
<keyword evidence="5" id="KW-0539">Nucleus</keyword>
<evidence type="ECO:0000256" key="4">
    <source>
        <dbReference type="ARBA" id="ARBA00022833"/>
    </source>
</evidence>
<comment type="caution">
    <text evidence="8">The sequence shown here is derived from an EMBL/GenBank/DDBJ whole genome shotgun (WGS) entry which is preliminary data.</text>
</comment>
<comment type="subcellular location">
    <subcellularLocation>
        <location evidence="1">Nucleus</location>
    </subcellularLocation>
</comment>
<feature type="region of interest" description="Disordered" evidence="6">
    <location>
        <begin position="120"/>
        <end position="144"/>
    </location>
</feature>
<evidence type="ECO:0000256" key="1">
    <source>
        <dbReference type="ARBA" id="ARBA00004123"/>
    </source>
</evidence>
<dbReference type="InterPro" id="IPR052035">
    <property type="entry name" value="ZnF_BED_domain_contain"/>
</dbReference>
<protein>
    <recommendedName>
        <fullName evidence="7">HAT C-terminal dimerisation domain-containing protein</fullName>
    </recommendedName>
</protein>
<evidence type="ECO:0000259" key="7">
    <source>
        <dbReference type="Pfam" id="PF05699"/>
    </source>
</evidence>
<reference evidence="8 9" key="1">
    <citation type="journal article" date="2024" name="Microbiol. Resour. Announc.">
        <title>Genome annotations for the ascomycete fungi Trichoderma harzianum, Trichoderma aggressivum, and Purpureocillium lilacinum.</title>
        <authorList>
            <person name="Beijen E.P.W."/>
            <person name="Ohm R.A."/>
        </authorList>
    </citation>
    <scope>NUCLEOTIDE SEQUENCE [LARGE SCALE GENOMIC DNA]</scope>
    <source>
        <strain evidence="8 9">CBS 150709</strain>
    </source>
</reference>
<keyword evidence="2" id="KW-0479">Metal-binding</keyword>
<keyword evidence="4" id="KW-0862">Zinc</keyword>
<evidence type="ECO:0000313" key="8">
    <source>
        <dbReference type="EMBL" id="KAK4076874.1"/>
    </source>
</evidence>